<dbReference type="Gene3D" id="2.60.40.420">
    <property type="entry name" value="Cupredoxins - blue copper proteins"/>
    <property type="match status" value="1"/>
</dbReference>
<dbReference type="GeneID" id="110796123"/>
<evidence type="ECO:0000256" key="2">
    <source>
        <dbReference type="ARBA" id="ARBA00023180"/>
    </source>
</evidence>
<proteinExistence type="predicted"/>
<dbReference type="FunFam" id="2.60.40.420:FF:000034">
    <property type="entry name" value="Cupredoxin superfamily protein"/>
    <property type="match status" value="1"/>
</dbReference>
<dbReference type="RefSeq" id="XP_021856846.1">
    <property type="nucleotide sequence ID" value="XM_022001154.2"/>
</dbReference>
<feature type="transmembrane region" description="Helical" evidence="4">
    <location>
        <begin position="173"/>
        <end position="197"/>
    </location>
</feature>
<dbReference type="AlphaFoldDB" id="A0A9R0IWU5"/>
<dbReference type="InterPro" id="IPR003245">
    <property type="entry name" value="Phytocyanin_dom"/>
</dbReference>
<organism evidence="7 8">
    <name type="scientific">Spinacia oleracea</name>
    <name type="common">Spinach</name>
    <dbReference type="NCBI Taxonomy" id="3562"/>
    <lineage>
        <taxon>Eukaryota</taxon>
        <taxon>Viridiplantae</taxon>
        <taxon>Streptophyta</taxon>
        <taxon>Embryophyta</taxon>
        <taxon>Tracheophyta</taxon>
        <taxon>Spermatophyta</taxon>
        <taxon>Magnoliopsida</taxon>
        <taxon>eudicotyledons</taxon>
        <taxon>Gunneridae</taxon>
        <taxon>Pentapetalae</taxon>
        <taxon>Caryophyllales</taxon>
        <taxon>Chenopodiaceae</taxon>
        <taxon>Chenopodioideae</taxon>
        <taxon>Anserineae</taxon>
        <taxon>Spinacia</taxon>
    </lineage>
</organism>
<feature type="region of interest" description="Disordered" evidence="3">
    <location>
        <begin position="149"/>
        <end position="168"/>
    </location>
</feature>
<keyword evidence="2" id="KW-0325">Glycoprotein</keyword>
<keyword evidence="4" id="KW-0472">Membrane</keyword>
<evidence type="ECO:0000256" key="3">
    <source>
        <dbReference type="SAM" id="MobiDB-lite"/>
    </source>
</evidence>
<accession>A0A9R0IWU5</accession>
<keyword evidence="1" id="KW-1015">Disulfide bond</keyword>
<sequence length="198" mass="21469">MMKMRIVLVLVLLLVFHCADATTFTVGDALNWVDPPTPMTYSVWASSNVFVIHDVLVFNFNNGSHNVAEVTKRAYKKCNTSSLISLNHHSPASITLNRRGIRYFISTLHNDCQNGQKLAINVLQNLPPSPTPTPPPEIAPELNNPALPPGVATPTNTVVTTPPPLTSSARPSYVGPNVFCLTLVVTLSLGLLCQFVIA</sequence>
<feature type="signal peptide" evidence="5">
    <location>
        <begin position="1"/>
        <end position="21"/>
    </location>
</feature>
<evidence type="ECO:0000256" key="4">
    <source>
        <dbReference type="SAM" id="Phobius"/>
    </source>
</evidence>
<gene>
    <name evidence="8" type="primary">LOC110796123</name>
</gene>
<dbReference type="InterPro" id="IPR008972">
    <property type="entry name" value="Cupredoxin"/>
</dbReference>
<evidence type="ECO:0000256" key="1">
    <source>
        <dbReference type="ARBA" id="ARBA00023157"/>
    </source>
</evidence>
<keyword evidence="4" id="KW-0812">Transmembrane</keyword>
<dbReference type="OrthoDB" id="5421909at2759"/>
<evidence type="ECO:0000259" key="6">
    <source>
        <dbReference type="PROSITE" id="PS51485"/>
    </source>
</evidence>
<reference evidence="7" key="1">
    <citation type="journal article" date="2021" name="Nat. Commun.">
        <title>Genomic analyses provide insights into spinach domestication and the genetic basis of agronomic traits.</title>
        <authorList>
            <person name="Cai X."/>
            <person name="Sun X."/>
            <person name="Xu C."/>
            <person name="Sun H."/>
            <person name="Wang X."/>
            <person name="Ge C."/>
            <person name="Zhang Z."/>
            <person name="Wang Q."/>
            <person name="Fei Z."/>
            <person name="Jiao C."/>
            <person name="Wang Q."/>
        </authorList>
    </citation>
    <scope>NUCLEOTIDE SEQUENCE [LARGE SCALE GENOMIC DNA]</scope>
    <source>
        <strain evidence="7">cv. Varoflay</strain>
    </source>
</reference>
<keyword evidence="7" id="KW-1185">Reference proteome</keyword>
<evidence type="ECO:0000313" key="7">
    <source>
        <dbReference type="Proteomes" id="UP000813463"/>
    </source>
</evidence>
<dbReference type="GO" id="GO:0009055">
    <property type="term" value="F:electron transfer activity"/>
    <property type="evidence" value="ECO:0007669"/>
    <property type="project" value="InterPro"/>
</dbReference>
<dbReference type="Proteomes" id="UP000813463">
    <property type="component" value="Chromosome 2"/>
</dbReference>
<keyword evidence="4" id="KW-1133">Transmembrane helix</keyword>
<dbReference type="PANTHER" id="PTHR33021">
    <property type="entry name" value="BLUE COPPER PROTEIN"/>
    <property type="match status" value="1"/>
</dbReference>
<feature type="chain" id="PRO_5040294993" evidence="5">
    <location>
        <begin position="22"/>
        <end position="198"/>
    </location>
</feature>
<evidence type="ECO:0000256" key="5">
    <source>
        <dbReference type="SAM" id="SignalP"/>
    </source>
</evidence>
<reference evidence="8" key="2">
    <citation type="submission" date="2025-08" db="UniProtKB">
        <authorList>
            <consortium name="RefSeq"/>
        </authorList>
    </citation>
    <scope>IDENTIFICATION</scope>
    <source>
        <tissue evidence="8">Leaf</tissue>
    </source>
</reference>
<name>A0A9R0IWU5_SPIOL</name>
<feature type="domain" description="Phytocyanin" evidence="6">
    <location>
        <begin position="22"/>
        <end position="124"/>
    </location>
</feature>
<dbReference type="KEGG" id="soe:110796123"/>
<dbReference type="GO" id="GO:0005886">
    <property type="term" value="C:plasma membrane"/>
    <property type="evidence" value="ECO:0000318"/>
    <property type="project" value="GO_Central"/>
</dbReference>
<dbReference type="PANTHER" id="PTHR33021:SF494">
    <property type="entry name" value="BLUE COPPER PROTEIN"/>
    <property type="match status" value="1"/>
</dbReference>
<feature type="compositionally biased region" description="Low complexity" evidence="3">
    <location>
        <begin position="149"/>
        <end position="160"/>
    </location>
</feature>
<dbReference type="InterPro" id="IPR039391">
    <property type="entry name" value="Phytocyanin-like"/>
</dbReference>
<evidence type="ECO:0000313" key="8">
    <source>
        <dbReference type="RefSeq" id="XP_021856846.1"/>
    </source>
</evidence>
<dbReference type="Pfam" id="PF02298">
    <property type="entry name" value="Cu_bind_like"/>
    <property type="match status" value="1"/>
</dbReference>
<keyword evidence="5" id="KW-0732">Signal</keyword>
<protein>
    <submittedName>
        <fullName evidence="8">Mavicyanin-like</fullName>
    </submittedName>
</protein>
<dbReference type="SUPFAM" id="SSF49503">
    <property type="entry name" value="Cupredoxins"/>
    <property type="match status" value="1"/>
</dbReference>
<dbReference type="PROSITE" id="PS51485">
    <property type="entry name" value="PHYTOCYANIN"/>
    <property type="match status" value="1"/>
</dbReference>